<evidence type="ECO:0000256" key="1">
    <source>
        <dbReference type="ARBA" id="ARBA00023242"/>
    </source>
</evidence>
<dbReference type="EMBL" id="CABFNO020001300">
    <property type="protein sequence ID" value="CAG9978441.1"/>
    <property type="molecule type" value="Genomic_DNA"/>
</dbReference>
<evidence type="ECO:0000313" key="4">
    <source>
        <dbReference type="Proteomes" id="UP000754883"/>
    </source>
</evidence>
<feature type="domain" description="Zn(2)-C6 fungal-type" evidence="2">
    <location>
        <begin position="15"/>
        <end position="44"/>
    </location>
</feature>
<proteinExistence type="predicted"/>
<sequence length="80" mass="9172">PQTWHSATLPKPGLDCFECTKRRVRCDRTQPCCCKCRKKGIECSGFGVRHRFARGVASRGKWAGKTMQAIFDDDDDERHE</sequence>
<feature type="non-terminal residue" evidence="3">
    <location>
        <position position="1"/>
    </location>
</feature>
<keyword evidence="4" id="KW-1185">Reference proteome</keyword>
<protein>
    <recommendedName>
        <fullName evidence="2">Zn(2)-C6 fungal-type domain-containing protein</fullName>
    </recommendedName>
</protein>
<organism evidence="3 4">
    <name type="scientific">Clonostachys byssicola</name>
    <dbReference type="NCBI Taxonomy" id="160290"/>
    <lineage>
        <taxon>Eukaryota</taxon>
        <taxon>Fungi</taxon>
        <taxon>Dikarya</taxon>
        <taxon>Ascomycota</taxon>
        <taxon>Pezizomycotina</taxon>
        <taxon>Sordariomycetes</taxon>
        <taxon>Hypocreomycetidae</taxon>
        <taxon>Hypocreales</taxon>
        <taxon>Bionectriaceae</taxon>
        <taxon>Clonostachys</taxon>
    </lineage>
</organism>
<dbReference type="GO" id="GO:0000981">
    <property type="term" value="F:DNA-binding transcription factor activity, RNA polymerase II-specific"/>
    <property type="evidence" value="ECO:0007669"/>
    <property type="project" value="InterPro"/>
</dbReference>
<dbReference type="SUPFAM" id="SSF57701">
    <property type="entry name" value="Zn2/Cys6 DNA-binding domain"/>
    <property type="match status" value="1"/>
</dbReference>
<dbReference type="PROSITE" id="PS50048">
    <property type="entry name" value="ZN2_CY6_FUNGAL_2"/>
    <property type="match status" value="1"/>
</dbReference>
<dbReference type="GO" id="GO:0008270">
    <property type="term" value="F:zinc ion binding"/>
    <property type="evidence" value="ECO:0007669"/>
    <property type="project" value="InterPro"/>
</dbReference>
<dbReference type="AlphaFoldDB" id="A0A9N9XV49"/>
<gene>
    <name evidence="3" type="ORF">CBYS24578_00009191</name>
</gene>
<accession>A0A9N9XV49</accession>
<keyword evidence="1" id="KW-0539">Nucleus</keyword>
<dbReference type="CDD" id="cd00067">
    <property type="entry name" value="GAL4"/>
    <property type="match status" value="1"/>
</dbReference>
<dbReference type="OrthoDB" id="5386330at2759"/>
<name>A0A9N9XV49_9HYPO</name>
<dbReference type="Gene3D" id="4.10.240.10">
    <property type="entry name" value="Zn(2)-C6 fungal-type DNA-binding domain"/>
    <property type="match status" value="1"/>
</dbReference>
<dbReference type="Pfam" id="PF00172">
    <property type="entry name" value="Zn_clus"/>
    <property type="match status" value="1"/>
</dbReference>
<evidence type="ECO:0000259" key="2">
    <source>
        <dbReference type="PROSITE" id="PS50048"/>
    </source>
</evidence>
<reference evidence="3" key="1">
    <citation type="submission" date="2021-10" db="EMBL/GenBank/DDBJ databases">
        <authorList>
            <person name="Piombo E."/>
        </authorList>
    </citation>
    <scope>NUCLEOTIDE SEQUENCE</scope>
</reference>
<evidence type="ECO:0000313" key="3">
    <source>
        <dbReference type="EMBL" id="CAG9978441.1"/>
    </source>
</evidence>
<dbReference type="InterPro" id="IPR001138">
    <property type="entry name" value="Zn2Cys6_DnaBD"/>
</dbReference>
<comment type="caution">
    <text evidence="3">The sequence shown here is derived from an EMBL/GenBank/DDBJ whole genome shotgun (WGS) entry which is preliminary data.</text>
</comment>
<dbReference type="InterPro" id="IPR036864">
    <property type="entry name" value="Zn2-C6_fun-type_DNA-bd_sf"/>
</dbReference>
<dbReference type="Proteomes" id="UP000754883">
    <property type="component" value="Unassembled WGS sequence"/>
</dbReference>